<evidence type="ECO:0000256" key="1">
    <source>
        <dbReference type="ARBA" id="ARBA00001933"/>
    </source>
</evidence>
<comment type="cofactor">
    <cofactor evidence="1">
        <name>pyridoxal 5'-phosphate</name>
        <dbReference type="ChEBI" id="CHEBI:597326"/>
    </cofactor>
</comment>
<evidence type="ECO:0000256" key="4">
    <source>
        <dbReference type="ARBA" id="ARBA00022679"/>
    </source>
</evidence>
<dbReference type="SUPFAM" id="SSF53383">
    <property type="entry name" value="PLP-dependent transferases"/>
    <property type="match status" value="1"/>
</dbReference>
<evidence type="ECO:0000313" key="8">
    <source>
        <dbReference type="Proteomes" id="UP000515240"/>
    </source>
</evidence>
<keyword evidence="4 7" id="KW-0808">Transferase</keyword>
<dbReference type="EMBL" id="CP058554">
    <property type="protein sequence ID" value="QMV71811.1"/>
    <property type="molecule type" value="Genomic_DNA"/>
</dbReference>
<dbReference type="CDD" id="cd00610">
    <property type="entry name" value="OAT_like"/>
    <property type="match status" value="1"/>
</dbReference>
<dbReference type="InterPro" id="IPR015422">
    <property type="entry name" value="PyrdxlP-dep_Trfase_small"/>
</dbReference>
<gene>
    <name evidence="7" type="ORF">HS961_02595</name>
</gene>
<comment type="similarity">
    <text evidence="2 6">Belongs to the class-III pyridoxal-phosphate-dependent aminotransferase family.</text>
</comment>
<dbReference type="InterPro" id="IPR015424">
    <property type="entry name" value="PyrdxlP-dep_Trfase"/>
</dbReference>
<name>A0A7G5ECT6_9BURK</name>
<keyword evidence="3 7" id="KW-0032">Aminotransferase</keyword>
<accession>A0A7G5ECT6</accession>
<dbReference type="Gene3D" id="3.40.640.10">
    <property type="entry name" value="Type I PLP-dependent aspartate aminotransferase-like (Major domain)"/>
    <property type="match status" value="1"/>
</dbReference>
<dbReference type="InterPro" id="IPR015421">
    <property type="entry name" value="PyrdxlP-dep_Trfase_major"/>
</dbReference>
<dbReference type="GO" id="GO:0008483">
    <property type="term" value="F:transaminase activity"/>
    <property type="evidence" value="ECO:0007669"/>
    <property type="project" value="UniProtKB-KW"/>
</dbReference>
<organism evidence="7 8">
    <name type="scientific">Comamonas piscis</name>
    <dbReference type="NCBI Taxonomy" id="1562974"/>
    <lineage>
        <taxon>Bacteria</taxon>
        <taxon>Pseudomonadati</taxon>
        <taxon>Pseudomonadota</taxon>
        <taxon>Betaproteobacteria</taxon>
        <taxon>Burkholderiales</taxon>
        <taxon>Comamonadaceae</taxon>
        <taxon>Comamonas</taxon>
    </lineage>
</organism>
<dbReference type="Pfam" id="PF00202">
    <property type="entry name" value="Aminotran_3"/>
    <property type="match status" value="1"/>
</dbReference>
<dbReference type="KEGG" id="cpis:HS961_02595"/>
<evidence type="ECO:0000256" key="3">
    <source>
        <dbReference type="ARBA" id="ARBA00022576"/>
    </source>
</evidence>
<dbReference type="GO" id="GO:0030170">
    <property type="term" value="F:pyridoxal phosphate binding"/>
    <property type="evidence" value="ECO:0007669"/>
    <property type="project" value="InterPro"/>
</dbReference>
<evidence type="ECO:0000256" key="6">
    <source>
        <dbReference type="RuleBase" id="RU003560"/>
    </source>
</evidence>
<dbReference type="Proteomes" id="UP000515240">
    <property type="component" value="Chromosome"/>
</dbReference>
<reference evidence="7 8" key="1">
    <citation type="journal article" date="2020" name="G3 (Bethesda)">
        <title>CeMbio - The Caenorhabditis elegans Microbiome Resource.</title>
        <authorList>
            <person name="Dirksen P."/>
            <person name="Assie A."/>
            <person name="Zimmermann J."/>
            <person name="Zhang F."/>
            <person name="Tietje A.M."/>
            <person name="Marsh S.A."/>
            <person name="Felix M.A."/>
            <person name="Shapira M."/>
            <person name="Kaleta C."/>
            <person name="Schulenburg H."/>
            <person name="Samuel B."/>
        </authorList>
    </citation>
    <scope>NUCLEOTIDE SEQUENCE [LARGE SCALE GENOMIC DNA]</scope>
    <source>
        <strain evidence="7 8">BIGb0172</strain>
    </source>
</reference>
<dbReference type="AlphaFoldDB" id="A0A7G5ECT6"/>
<dbReference type="InterPro" id="IPR049704">
    <property type="entry name" value="Aminotrans_3_PPA_site"/>
</dbReference>
<sequence>MSFVQIDDTTGSTQLRTDAAWLEAHWMPFTGNRNFKAQPRMIVSGQGAYYTDGDGRKIFDGLSGLWCSGIGHGRKEVAEAIGKAALQLDYAPAFQFGHPASFALANKIKEHTPAGLDHVFFTGSGSEAADTSLKMVRAYWRLKGQAGKTVLVGREKGYHGVNYGGISVGGIAGNRKMFGQGIVADHLPHTQPPAGTFQKGMSDEGGRALADKLLDVITLHDASNIAAVIVEPFSGSAGVVIPPKGYLERIREICTQNGILLIFDEVITGFGRCGAWTGAEAFGVVPDIMNFAKQVTNGAQPLGGCVVTKEIYDTFMAAGGPEYMLEFAHGYTYSAHPVACAAGLAVMDILEKEDMPGRVKALAPYFENAVHSLKGAKHVADIRNYGLAAGFTIAALPGEPAKRPYEIAMKCWEKGFYVRYGGDTIQLAPPFISEKAEIDRLINALGDALAETN</sequence>
<evidence type="ECO:0000256" key="2">
    <source>
        <dbReference type="ARBA" id="ARBA00008954"/>
    </source>
</evidence>
<proteinExistence type="inferred from homology"/>
<dbReference type="Gene3D" id="3.90.1150.10">
    <property type="entry name" value="Aspartate Aminotransferase, domain 1"/>
    <property type="match status" value="1"/>
</dbReference>
<dbReference type="PANTHER" id="PTHR43094:SF1">
    <property type="entry name" value="AMINOTRANSFERASE CLASS-III"/>
    <property type="match status" value="1"/>
</dbReference>
<protein>
    <submittedName>
        <fullName evidence="7">Aspartate aminotransferase family protein</fullName>
    </submittedName>
</protein>
<dbReference type="InterPro" id="IPR005814">
    <property type="entry name" value="Aminotrans_3"/>
</dbReference>
<dbReference type="PANTHER" id="PTHR43094">
    <property type="entry name" value="AMINOTRANSFERASE"/>
    <property type="match status" value="1"/>
</dbReference>
<evidence type="ECO:0000256" key="5">
    <source>
        <dbReference type="ARBA" id="ARBA00022898"/>
    </source>
</evidence>
<evidence type="ECO:0000313" key="7">
    <source>
        <dbReference type="EMBL" id="QMV71811.1"/>
    </source>
</evidence>
<keyword evidence="5 6" id="KW-0663">Pyridoxal phosphate</keyword>
<dbReference type="FunFam" id="3.40.640.10:FF:000014">
    <property type="entry name" value="Adenosylmethionine-8-amino-7-oxononanoate aminotransferase, probable"/>
    <property type="match status" value="1"/>
</dbReference>
<dbReference type="RefSeq" id="WP_182326240.1">
    <property type="nucleotide sequence ID" value="NZ_CP058554.1"/>
</dbReference>
<dbReference type="PROSITE" id="PS00600">
    <property type="entry name" value="AA_TRANSFER_CLASS_3"/>
    <property type="match status" value="1"/>
</dbReference>
<dbReference type="PIRSF" id="PIRSF000521">
    <property type="entry name" value="Transaminase_4ab_Lys_Orn"/>
    <property type="match status" value="1"/>
</dbReference>
<keyword evidence="8" id="KW-1185">Reference proteome</keyword>